<accession>A0A4U0EW80</accession>
<keyword evidence="3" id="KW-0732">Signal</keyword>
<gene>
    <name evidence="4" type="ORF">E5167_06010</name>
</gene>
<feature type="binding site" evidence="2">
    <location>
        <position position="37"/>
    </location>
    <ligand>
        <name>Zn(2+)</name>
        <dbReference type="ChEBI" id="CHEBI:29105"/>
        <label>2</label>
    </ligand>
</feature>
<dbReference type="Gene3D" id="3.40.50.10780">
    <property type="entry name" value="Dipeptide transport protein"/>
    <property type="match status" value="1"/>
</dbReference>
<feature type="binding site" evidence="2">
    <location>
        <position position="133"/>
    </location>
    <ligand>
        <name>Zn(2+)</name>
        <dbReference type="ChEBI" id="CHEBI:29105"/>
        <label>2</label>
    </ligand>
</feature>
<feature type="signal peptide" evidence="3">
    <location>
        <begin position="1"/>
        <end position="26"/>
    </location>
</feature>
<dbReference type="EMBL" id="SUPL01000003">
    <property type="protein sequence ID" value="TJY36221.1"/>
    <property type="molecule type" value="Genomic_DNA"/>
</dbReference>
<evidence type="ECO:0000313" key="4">
    <source>
        <dbReference type="EMBL" id="TJY36221.1"/>
    </source>
</evidence>
<dbReference type="InterPro" id="IPR036177">
    <property type="entry name" value="Peptidase_M55_sf"/>
</dbReference>
<feature type="binding site" evidence="2">
    <location>
        <position position="37"/>
    </location>
    <ligand>
        <name>Zn(2+)</name>
        <dbReference type="ChEBI" id="CHEBI:29105"/>
        <label>1</label>
    </ligand>
</feature>
<feature type="chain" id="PRO_5020704038" description="D-amino peptidase" evidence="3">
    <location>
        <begin position="27"/>
        <end position="298"/>
    </location>
</feature>
<dbReference type="Proteomes" id="UP000307657">
    <property type="component" value="Unassembled WGS sequence"/>
</dbReference>
<dbReference type="RefSeq" id="WP_136842114.1">
    <property type="nucleotide sequence ID" value="NZ_SUPL01000003.1"/>
</dbReference>
<evidence type="ECO:0000256" key="1">
    <source>
        <dbReference type="PIRSR" id="PIRSR015853-1"/>
    </source>
</evidence>
<dbReference type="Gene3D" id="3.30.1360.130">
    <property type="entry name" value="Dipeptide transport protein"/>
    <property type="match status" value="1"/>
</dbReference>
<feature type="binding site" evidence="2">
    <location>
        <position position="89"/>
    </location>
    <ligand>
        <name>Zn(2+)</name>
        <dbReference type="ChEBI" id="CHEBI:29105"/>
        <label>2</label>
    </ligand>
</feature>
<feature type="binding site" evidence="2">
    <location>
        <position position="39"/>
    </location>
    <ligand>
        <name>Zn(2+)</name>
        <dbReference type="ChEBI" id="CHEBI:29105"/>
        <label>1</label>
    </ligand>
</feature>
<protein>
    <recommendedName>
        <fullName evidence="6">D-amino peptidase</fullName>
    </recommendedName>
</protein>
<evidence type="ECO:0000256" key="3">
    <source>
        <dbReference type="SAM" id="SignalP"/>
    </source>
</evidence>
<reference evidence="4 5" key="1">
    <citation type="submission" date="2019-04" db="EMBL/GenBank/DDBJ databases">
        <title>Lacinutrix sp. nov., isolated from marine water.</title>
        <authorList>
            <person name="Kim W."/>
        </authorList>
    </citation>
    <scope>NUCLEOTIDE SEQUENCE [LARGE SCALE GENOMIC DNA]</scope>
    <source>
        <strain evidence="4 5">CAU 1491</strain>
    </source>
</reference>
<evidence type="ECO:0000256" key="2">
    <source>
        <dbReference type="PIRSR" id="PIRSR015853-2"/>
    </source>
</evidence>
<dbReference type="SUPFAM" id="SSF63992">
    <property type="entry name" value="Dipeptide transport protein"/>
    <property type="match status" value="1"/>
</dbReference>
<dbReference type="InterPro" id="IPR007035">
    <property type="entry name" value="Peptidase_M55"/>
</dbReference>
<proteinExistence type="predicted"/>
<dbReference type="Pfam" id="PF04951">
    <property type="entry name" value="Peptidase_M55"/>
    <property type="match status" value="1"/>
</dbReference>
<comment type="caution">
    <text evidence="4">The sequence shown here is derived from an EMBL/GenBank/DDBJ whole genome shotgun (WGS) entry which is preliminary data.</text>
</comment>
<evidence type="ECO:0000313" key="5">
    <source>
        <dbReference type="Proteomes" id="UP000307657"/>
    </source>
</evidence>
<dbReference type="AlphaFoldDB" id="A0A4U0EW80"/>
<keyword evidence="5" id="KW-1185">Reference proteome</keyword>
<dbReference type="InterPro" id="IPR027476">
    <property type="entry name" value="DppA_N"/>
</dbReference>
<sequence>MKYIYSHVVKTVLLSLAFITSFQTFGQEKLKIFISVDMEGIGGIGTPKMTRSGGKDYATSRQLMTDEVNTVVSAIFEFGDAEILVNDSHGDMQNLLHLQLDPRVTYLQSNIKPLGMVQGLDNSFDAAIFIGYHAKAGNLGGFLAHTGSGSVKGLWINGLEVGEGELNALYAGALNVPVILASGDDKFSEEFTKTVKTRTVITKTSVGSSAAKLIHPDKVKEMLKVKTIEALKDLKSAKPLSVSQPITIRFKSSTTTRADVVMSIPGMKRINGTTVEYNAKNMDEAYRLIRVMYKYISW</sequence>
<keyword evidence="2" id="KW-0862">Zinc</keyword>
<dbReference type="OrthoDB" id="9785420at2"/>
<dbReference type="CDD" id="cd08663">
    <property type="entry name" value="DAP_dppA_1"/>
    <property type="match status" value="1"/>
</dbReference>
<evidence type="ECO:0008006" key="6">
    <source>
        <dbReference type="Google" id="ProtNLM"/>
    </source>
</evidence>
<keyword evidence="2" id="KW-0479">Metal-binding</keyword>
<feature type="binding site" evidence="2">
    <location>
        <position position="163"/>
    </location>
    <ligand>
        <name>Zn(2+)</name>
        <dbReference type="ChEBI" id="CHEBI:29105"/>
        <label>2</label>
    </ligand>
</feature>
<feature type="active site" description="Nucleophile" evidence="1">
    <location>
        <position position="145"/>
    </location>
</feature>
<organism evidence="4 5">
    <name type="scientific">Pontimicrobium aquaticum</name>
    <dbReference type="NCBI Taxonomy" id="2565367"/>
    <lineage>
        <taxon>Bacteria</taxon>
        <taxon>Pseudomonadati</taxon>
        <taxon>Bacteroidota</taxon>
        <taxon>Flavobacteriia</taxon>
        <taxon>Flavobacteriales</taxon>
        <taxon>Flavobacteriaceae</taxon>
        <taxon>Pontimicrobium</taxon>
    </lineage>
</organism>
<dbReference type="GO" id="GO:0046872">
    <property type="term" value="F:metal ion binding"/>
    <property type="evidence" value="ECO:0007669"/>
    <property type="project" value="UniProtKB-KW"/>
</dbReference>
<dbReference type="PIRSF" id="PIRSF015853">
    <property type="entry name" value="Pep_DppA"/>
    <property type="match status" value="1"/>
</dbReference>
<name>A0A4U0EW80_9FLAO</name>